<feature type="region of interest" description="Disordered" evidence="1">
    <location>
        <begin position="288"/>
        <end position="319"/>
    </location>
</feature>
<comment type="caution">
    <text evidence="3">The sequence shown here is derived from an EMBL/GenBank/DDBJ whole genome shotgun (WGS) entry which is preliminary data.</text>
</comment>
<dbReference type="Proteomes" id="UP001501803">
    <property type="component" value="Unassembled WGS sequence"/>
</dbReference>
<dbReference type="CDD" id="cd00761">
    <property type="entry name" value="Glyco_tranf_GTA_type"/>
    <property type="match status" value="1"/>
</dbReference>
<sequence length="319" mass="35260">MSRPELARAIESVRAQNGELTVEVIVVFDRANDWVVDPAVSSLADQVLFTGGERRGSFARNQGVHSARGTYVAFLDDDDMWLPDKLSAQIRLIESSDAPQNTVAGGRHIHVDARSGARSRSVPDRLIRQGEPVADYLFRERKPHVGRASMYTSTLLCTRELALRVEWNALLSRHQDWDWLIQLERLGNAEFVQVEEAIALIQTGSETSISASTDWVGSLGWADARLKEVPRTYVDFLSAQTLRYAIASRSGEGVRAVLKRIIAAKRVPSPENIAIGFGGLLSRRSIEQMMTRGPSSARPAPEGQNDSAVALPSDERKNE</sequence>
<dbReference type="PANTHER" id="PTHR22916:SF3">
    <property type="entry name" value="UDP-GLCNAC:BETAGAL BETA-1,3-N-ACETYLGLUCOSAMINYLTRANSFERASE-LIKE PROTEIN 1"/>
    <property type="match status" value="1"/>
</dbReference>
<reference evidence="4" key="1">
    <citation type="journal article" date="2019" name="Int. J. Syst. Evol. Microbiol.">
        <title>The Global Catalogue of Microorganisms (GCM) 10K type strain sequencing project: providing services to taxonomists for standard genome sequencing and annotation.</title>
        <authorList>
            <consortium name="The Broad Institute Genomics Platform"/>
            <consortium name="The Broad Institute Genome Sequencing Center for Infectious Disease"/>
            <person name="Wu L."/>
            <person name="Ma J."/>
        </authorList>
    </citation>
    <scope>NUCLEOTIDE SEQUENCE [LARGE SCALE GENOMIC DNA]</scope>
    <source>
        <strain evidence="4">JCM 17021</strain>
    </source>
</reference>
<dbReference type="Pfam" id="PF00535">
    <property type="entry name" value="Glycos_transf_2"/>
    <property type="match status" value="1"/>
</dbReference>
<dbReference type="Gene3D" id="3.90.550.10">
    <property type="entry name" value="Spore Coat Polysaccharide Biosynthesis Protein SpsA, Chain A"/>
    <property type="match status" value="1"/>
</dbReference>
<protein>
    <recommendedName>
        <fullName evidence="2">Glycosyltransferase 2-like domain-containing protein</fullName>
    </recommendedName>
</protein>
<feature type="domain" description="Glycosyltransferase 2-like" evidence="2">
    <location>
        <begin position="4"/>
        <end position="98"/>
    </location>
</feature>
<dbReference type="InterPro" id="IPR001173">
    <property type="entry name" value="Glyco_trans_2-like"/>
</dbReference>
<evidence type="ECO:0000259" key="2">
    <source>
        <dbReference type="Pfam" id="PF00535"/>
    </source>
</evidence>
<keyword evidence="4" id="KW-1185">Reference proteome</keyword>
<organism evidence="3 4">
    <name type="scientific">Leifsonia kafniensis</name>
    <dbReference type="NCBI Taxonomy" id="475957"/>
    <lineage>
        <taxon>Bacteria</taxon>
        <taxon>Bacillati</taxon>
        <taxon>Actinomycetota</taxon>
        <taxon>Actinomycetes</taxon>
        <taxon>Micrococcales</taxon>
        <taxon>Microbacteriaceae</taxon>
        <taxon>Leifsonia</taxon>
    </lineage>
</organism>
<dbReference type="PANTHER" id="PTHR22916">
    <property type="entry name" value="GLYCOSYLTRANSFERASE"/>
    <property type="match status" value="1"/>
</dbReference>
<dbReference type="SUPFAM" id="SSF53448">
    <property type="entry name" value="Nucleotide-diphospho-sugar transferases"/>
    <property type="match status" value="1"/>
</dbReference>
<dbReference type="EMBL" id="BAABCN010000018">
    <property type="protein sequence ID" value="GAA3895999.1"/>
    <property type="molecule type" value="Genomic_DNA"/>
</dbReference>
<evidence type="ECO:0000313" key="4">
    <source>
        <dbReference type="Proteomes" id="UP001501803"/>
    </source>
</evidence>
<evidence type="ECO:0000313" key="3">
    <source>
        <dbReference type="EMBL" id="GAA3895999.1"/>
    </source>
</evidence>
<gene>
    <name evidence="3" type="ORF">GCM10022381_41870</name>
</gene>
<accession>A0ABP7LAI1</accession>
<name>A0ABP7LAI1_9MICO</name>
<proteinExistence type="predicted"/>
<evidence type="ECO:0000256" key="1">
    <source>
        <dbReference type="SAM" id="MobiDB-lite"/>
    </source>
</evidence>
<dbReference type="InterPro" id="IPR029044">
    <property type="entry name" value="Nucleotide-diphossugar_trans"/>
</dbReference>